<accession>A0A9W6X3M8</accession>
<organism evidence="1 2">
    <name type="scientific">Phytophthora fragariaefolia</name>
    <dbReference type="NCBI Taxonomy" id="1490495"/>
    <lineage>
        <taxon>Eukaryota</taxon>
        <taxon>Sar</taxon>
        <taxon>Stramenopiles</taxon>
        <taxon>Oomycota</taxon>
        <taxon>Peronosporomycetes</taxon>
        <taxon>Peronosporales</taxon>
        <taxon>Peronosporaceae</taxon>
        <taxon>Phytophthora</taxon>
    </lineage>
</organism>
<gene>
    <name evidence="1" type="ORF">Pfra01_000603700</name>
</gene>
<reference evidence="1" key="1">
    <citation type="submission" date="2023-04" db="EMBL/GenBank/DDBJ databases">
        <title>Phytophthora fragariaefolia NBRC 109709.</title>
        <authorList>
            <person name="Ichikawa N."/>
            <person name="Sato H."/>
            <person name="Tonouchi N."/>
        </authorList>
    </citation>
    <scope>NUCLEOTIDE SEQUENCE</scope>
    <source>
        <strain evidence="1">NBRC 109709</strain>
    </source>
</reference>
<dbReference type="Proteomes" id="UP001165121">
    <property type="component" value="Unassembled WGS sequence"/>
</dbReference>
<proteinExistence type="predicted"/>
<sequence>MSASLPSSKRAGSSSRKKVALPPAFLYSPSDIVCLGELDLVTVDMMTDVEEAEERLVVTVEAPIVFAAAGAAGTSRVPEQTRRESWSLFTLIRWDQ</sequence>
<protein>
    <submittedName>
        <fullName evidence="1">Unnamed protein product</fullName>
    </submittedName>
</protein>
<evidence type="ECO:0000313" key="1">
    <source>
        <dbReference type="EMBL" id="GMF28795.1"/>
    </source>
</evidence>
<comment type="caution">
    <text evidence="1">The sequence shown here is derived from an EMBL/GenBank/DDBJ whole genome shotgun (WGS) entry which is preliminary data.</text>
</comment>
<dbReference type="AlphaFoldDB" id="A0A9W6X3M8"/>
<dbReference type="EMBL" id="BSXT01000497">
    <property type="protein sequence ID" value="GMF28795.1"/>
    <property type="molecule type" value="Genomic_DNA"/>
</dbReference>
<evidence type="ECO:0000313" key="2">
    <source>
        <dbReference type="Proteomes" id="UP001165121"/>
    </source>
</evidence>
<name>A0A9W6X3M8_9STRA</name>
<keyword evidence="2" id="KW-1185">Reference proteome</keyword>